<dbReference type="InterPro" id="IPR043502">
    <property type="entry name" value="DNA/RNA_pol_sf"/>
</dbReference>
<sequence length="363" mass="41621">MHIAEREKLPYIRGKINPPKESEDGYEKWYAENQKDKVVMKDPNDIAAYWKSIERQRVHIFLVGLDGDFEEVRAEILRKDHFPDLEECYALIRREVVRHASMKTESDNLDTSVMDSKKTSTAAVAEIKTEANVTKNASALVATTDYDVVPSLDYNLLSVSQITAALFCIVIFWPEFCVFKDIQTRQTISCGIKRGKLHYLDLQSKDSNKLRQTLIADGSESEEKKSKIWLWHQHLGHLPPGCMVSKKQCQKQHGKITTLIVYVDDMVVIGNDPEERKALQNYLSREFEMKDLDPLKYFLGIEVSRSSERIFLSQRKYALDLLQEIGMSGCQPVDTPIEEGPKLCVEPNQVSTDKGRYQRLVGD</sequence>
<dbReference type="EMBL" id="QGNW01000038">
    <property type="protein sequence ID" value="RVX09250.1"/>
    <property type="molecule type" value="Genomic_DNA"/>
</dbReference>
<proteinExistence type="predicted"/>
<dbReference type="Proteomes" id="UP000288805">
    <property type="component" value="Unassembled WGS sequence"/>
</dbReference>
<accession>A0A438JJX4</accession>
<protein>
    <submittedName>
        <fullName evidence="2">Retrovirus-related Pol polyprotein from transposon RE1</fullName>
    </submittedName>
</protein>
<dbReference type="AlphaFoldDB" id="A0A438JJX4"/>
<evidence type="ECO:0000259" key="1">
    <source>
        <dbReference type="Pfam" id="PF07727"/>
    </source>
</evidence>
<evidence type="ECO:0000313" key="2">
    <source>
        <dbReference type="EMBL" id="RVX09250.1"/>
    </source>
</evidence>
<reference evidence="2 3" key="1">
    <citation type="journal article" date="2018" name="PLoS Genet.">
        <title>Population sequencing reveals clonal diversity and ancestral inbreeding in the grapevine cultivar Chardonnay.</title>
        <authorList>
            <person name="Roach M.J."/>
            <person name="Johnson D.L."/>
            <person name="Bohlmann J."/>
            <person name="van Vuuren H.J."/>
            <person name="Jones S.J."/>
            <person name="Pretorius I.S."/>
            <person name="Schmidt S.A."/>
            <person name="Borneman A.R."/>
        </authorList>
    </citation>
    <scope>NUCLEOTIDE SEQUENCE [LARGE SCALE GENOMIC DNA]</scope>
    <source>
        <strain evidence="3">cv. Chardonnay</strain>
        <tissue evidence="2">Leaf</tissue>
    </source>
</reference>
<feature type="domain" description="Reverse transcriptase Ty1/copia-type" evidence="1">
    <location>
        <begin position="259"/>
        <end position="338"/>
    </location>
</feature>
<name>A0A438JJX4_VITVI</name>
<gene>
    <name evidence="2" type="primary">RE1_1191</name>
    <name evidence="2" type="ORF">CK203_015219</name>
</gene>
<evidence type="ECO:0000313" key="3">
    <source>
        <dbReference type="Proteomes" id="UP000288805"/>
    </source>
</evidence>
<dbReference type="SUPFAM" id="SSF56672">
    <property type="entry name" value="DNA/RNA polymerases"/>
    <property type="match status" value="1"/>
</dbReference>
<dbReference type="InterPro" id="IPR013103">
    <property type="entry name" value="RVT_2"/>
</dbReference>
<organism evidence="2 3">
    <name type="scientific">Vitis vinifera</name>
    <name type="common">Grape</name>
    <dbReference type="NCBI Taxonomy" id="29760"/>
    <lineage>
        <taxon>Eukaryota</taxon>
        <taxon>Viridiplantae</taxon>
        <taxon>Streptophyta</taxon>
        <taxon>Embryophyta</taxon>
        <taxon>Tracheophyta</taxon>
        <taxon>Spermatophyta</taxon>
        <taxon>Magnoliopsida</taxon>
        <taxon>eudicotyledons</taxon>
        <taxon>Gunneridae</taxon>
        <taxon>Pentapetalae</taxon>
        <taxon>rosids</taxon>
        <taxon>Vitales</taxon>
        <taxon>Vitaceae</taxon>
        <taxon>Viteae</taxon>
        <taxon>Vitis</taxon>
    </lineage>
</organism>
<dbReference type="Pfam" id="PF07727">
    <property type="entry name" value="RVT_2"/>
    <property type="match status" value="1"/>
</dbReference>
<comment type="caution">
    <text evidence="2">The sequence shown here is derived from an EMBL/GenBank/DDBJ whole genome shotgun (WGS) entry which is preliminary data.</text>
</comment>